<evidence type="ECO:0000256" key="2">
    <source>
        <dbReference type="ARBA" id="ARBA00022692"/>
    </source>
</evidence>
<evidence type="ECO:0000256" key="3">
    <source>
        <dbReference type="ARBA" id="ARBA00022989"/>
    </source>
</evidence>
<dbReference type="AlphaFoldDB" id="A0A4V2FR90"/>
<feature type="domain" description="Integral membrane bound transporter" evidence="6">
    <location>
        <begin position="33"/>
        <end position="153"/>
    </location>
</feature>
<evidence type="ECO:0000256" key="5">
    <source>
        <dbReference type="SAM" id="Phobius"/>
    </source>
</evidence>
<feature type="transmembrane region" description="Helical" evidence="5">
    <location>
        <begin position="47"/>
        <end position="64"/>
    </location>
</feature>
<evidence type="ECO:0000313" key="8">
    <source>
        <dbReference type="Proteomes" id="UP000291591"/>
    </source>
</evidence>
<reference evidence="7 8" key="1">
    <citation type="submission" date="2019-02" db="EMBL/GenBank/DDBJ databases">
        <title>Sequencing the genomes of 1000 actinobacteria strains.</title>
        <authorList>
            <person name="Klenk H.-P."/>
        </authorList>
    </citation>
    <scope>NUCLEOTIDE SEQUENCE [LARGE SCALE GENOMIC DNA]</scope>
    <source>
        <strain evidence="7 8">DSM 45779</strain>
    </source>
</reference>
<evidence type="ECO:0000313" key="7">
    <source>
        <dbReference type="EMBL" id="RZT87670.1"/>
    </source>
</evidence>
<keyword evidence="2 5" id="KW-0812">Transmembrane</keyword>
<evidence type="ECO:0000256" key="1">
    <source>
        <dbReference type="ARBA" id="ARBA00004141"/>
    </source>
</evidence>
<evidence type="ECO:0000259" key="6">
    <source>
        <dbReference type="Pfam" id="PF13515"/>
    </source>
</evidence>
<dbReference type="GO" id="GO:0016020">
    <property type="term" value="C:membrane"/>
    <property type="evidence" value="ECO:0007669"/>
    <property type="project" value="UniProtKB-SubCell"/>
</dbReference>
<comment type="subcellular location">
    <subcellularLocation>
        <location evidence="1">Membrane</location>
        <topology evidence="1">Multi-pass membrane protein</topology>
    </subcellularLocation>
</comment>
<dbReference type="Proteomes" id="UP000291591">
    <property type="component" value="Unassembled WGS sequence"/>
</dbReference>
<sequence length="340" mass="34860">MGSRITTALDGALARGRINAPAVLLAALAAGVAWLLASSLLHQPQTFFAPIAAIVVLLGGVGARAGRALHVVLGVSVGVVVGELVALLDWPDPLKVLVAAGVAMLVMSLLYTDALPLIQSGVGAVLVIVMHQPATAVGRLSAALLGAAVALVFTLVLFTPSPSRLLADAIGRVLDACAAALRAGAESLRAPEDGGRDHDGEAERTAVDALSTLDSTRGSARYLGRWSVRGRRETARREEMDALAARLVTFAVDVTALSRAASTGRLELGAAEVLDGLADAVTHFSSDPRSPDRARATRNATDGVLATDATARCGAGADQMLLVADGLRALTGGRDRVGRR</sequence>
<comment type="caution">
    <text evidence="7">The sequence shown here is derived from an EMBL/GenBank/DDBJ whole genome shotgun (WGS) entry which is preliminary data.</text>
</comment>
<keyword evidence="4 5" id="KW-0472">Membrane</keyword>
<keyword evidence="3 5" id="KW-1133">Transmembrane helix</keyword>
<feature type="transmembrane region" description="Helical" evidence="5">
    <location>
        <begin position="21"/>
        <end position="41"/>
    </location>
</feature>
<organism evidence="7 8">
    <name type="scientific">Pseudonocardia sediminis</name>
    <dbReference type="NCBI Taxonomy" id="1397368"/>
    <lineage>
        <taxon>Bacteria</taxon>
        <taxon>Bacillati</taxon>
        <taxon>Actinomycetota</taxon>
        <taxon>Actinomycetes</taxon>
        <taxon>Pseudonocardiales</taxon>
        <taxon>Pseudonocardiaceae</taxon>
        <taxon>Pseudonocardia</taxon>
    </lineage>
</organism>
<dbReference type="RefSeq" id="WP_130291787.1">
    <property type="nucleotide sequence ID" value="NZ_SHKL01000001.1"/>
</dbReference>
<accession>A0A4V2FR90</accession>
<feature type="transmembrane region" description="Helical" evidence="5">
    <location>
        <begin position="71"/>
        <end position="90"/>
    </location>
</feature>
<dbReference type="Pfam" id="PF13515">
    <property type="entry name" value="FUSC_2"/>
    <property type="match status" value="1"/>
</dbReference>
<proteinExistence type="predicted"/>
<keyword evidence="8" id="KW-1185">Reference proteome</keyword>
<gene>
    <name evidence="7" type="ORF">EV383_4596</name>
</gene>
<name>A0A4V2FR90_PSEST</name>
<evidence type="ECO:0000256" key="4">
    <source>
        <dbReference type="ARBA" id="ARBA00023136"/>
    </source>
</evidence>
<dbReference type="EMBL" id="SHKL01000001">
    <property type="protein sequence ID" value="RZT87670.1"/>
    <property type="molecule type" value="Genomic_DNA"/>
</dbReference>
<feature type="transmembrane region" description="Helical" evidence="5">
    <location>
        <begin position="96"/>
        <end position="129"/>
    </location>
</feature>
<feature type="transmembrane region" description="Helical" evidence="5">
    <location>
        <begin position="136"/>
        <end position="158"/>
    </location>
</feature>
<protein>
    <submittedName>
        <fullName evidence="7">Fusaric acid resistance family protein</fullName>
    </submittedName>
</protein>
<dbReference type="InterPro" id="IPR049453">
    <property type="entry name" value="Memb_transporter_dom"/>
</dbReference>